<protein>
    <recommendedName>
        <fullName evidence="3">Phage protein</fullName>
    </recommendedName>
</protein>
<comment type="caution">
    <text evidence="1">The sequence shown here is derived from an EMBL/GenBank/DDBJ whole genome shotgun (WGS) entry which is preliminary data.</text>
</comment>
<organism evidence="1 2">
    <name type="scientific">Ligilactobacillus agilis</name>
    <dbReference type="NCBI Taxonomy" id="1601"/>
    <lineage>
        <taxon>Bacteria</taxon>
        <taxon>Bacillati</taxon>
        <taxon>Bacillota</taxon>
        <taxon>Bacilli</taxon>
        <taxon>Lactobacillales</taxon>
        <taxon>Lactobacillaceae</taxon>
        <taxon>Ligilactobacillus</taxon>
    </lineage>
</organism>
<gene>
    <name evidence="1" type="ORF">AYP69_03540</name>
</gene>
<evidence type="ECO:0000313" key="1">
    <source>
        <dbReference type="EMBL" id="OXS41053.1"/>
    </source>
</evidence>
<name>A0A226RLG0_9LACO</name>
<dbReference type="Proteomes" id="UP000215261">
    <property type="component" value="Unassembled WGS sequence"/>
</dbReference>
<dbReference type="RefSeq" id="WP_089144853.1">
    <property type="nucleotide sequence ID" value="NZ_JACJJY010000014.1"/>
</dbReference>
<dbReference type="AlphaFoldDB" id="A0A226RLG0"/>
<sequence>MTETKKTTTKKVVPAKIDRLSGNETFTYRDKNGYEYKYTLQFPGMVKAYEMLDNATMANGIISKAVLMDEYFKNVVVEPRNLTLDKFDELPGAEELYQAIDSFLGEKMSD</sequence>
<accession>A0A226RLG0</accession>
<proteinExistence type="predicted"/>
<evidence type="ECO:0008006" key="3">
    <source>
        <dbReference type="Google" id="ProtNLM"/>
    </source>
</evidence>
<dbReference type="EMBL" id="LUGO01000035">
    <property type="protein sequence ID" value="OXS41053.1"/>
    <property type="molecule type" value="Genomic_DNA"/>
</dbReference>
<evidence type="ECO:0000313" key="2">
    <source>
        <dbReference type="Proteomes" id="UP000215261"/>
    </source>
</evidence>
<reference evidence="1 2" key="1">
    <citation type="submission" date="2016-03" db="EMBL/GenBank/DDBJ databases">
        <title>Sequencing of Lactobacillus Species from Commercial Turkeys.</title>
        <authorList>
            <person name="Johnson T.J."/>
            <person name="Youmans B.P."/>
            <person name="Case K.A."/>
        </authorList>
    </citation>
    <scope>NUCLEOTIDE SEQUENCE [LARGE SCALE GENOMIC DNA]</scope>
    <source>
        <strain evidence="1 2">UMNLA1</strain>
    </source>
</reference>